<evidence type="ECO:0000256" key="1">
    <source>
        <dbReference type="SAM" id="MobiDB-lite"/>
    </source>
</evidence>
<comment type="caution">
    <text evidence="3">The sequence shown here is derived from an EMBL/GenBank/DDBJ whole genome shotgun (WGS) entry which is preliminary data.</text>
</comment>
<keyword evidence="2" id="KW-0472">Membrane</keyword>
<proteinExistence type="predicted"/>
<evidence type="ECO:0000256" key="2">
    <source>
        <dbReference type="SAM" id="Phobius"/>
    </source>
</evidence>
<keyword evidence="2" id="KW-0812">Transmembrane</keyword>
<feature type="transmembrane region" description="Helical" evidence="2">
    <location>
        <begin position="52"/>
        <end position="71"/>
    </location>
</feature>
<accession>A0AAD5Q3Q7</accession>
<keyword evidence="2" id="KW-1133">Transmembrane helix</keyword>
<feature type="transmembrane region" description="Helical" evidence="2">
    <location>
        <begin position="112"/>
        <end position="137"/>
    </location>
</feature>
<feature type="region of interest" description="Disordered" evidence="1">
    <location>
        <begin position="247"/>
        <end position="287"/>
    </location>
</feature>
<dbReference type="EMBL" id="JAKCXM010000383">
    <property type="protein sequence ID" value="KAJ0394797.1"/>
    <property type="molecule type" value="Genomic_DNA"/>
</dbReference>
<evidence type="ECO:0008006" key="5">
    <source>
        <dbReference type="Google" id="ProtNLM"/>
    </source>
</evidence>
<feature type="transmembrane region" description="Helical" evidence="2">
    <location>
        <begin position="83"/>
        <end position="100"/>
    </location>
</feature>
<feature type="transmembrane region" description="Helical" evidence="2">
    <location>
        <begin position="157"/>
        <end position="176"/>
    </location>
</feature>
<dbReference type="AlphaFoldDB" id="A0AAD5Q3Q7"/>
<evidence type="ECO:0000313" key="3">
    <source>
        <dbReference type="EMBL" id="KAJ0394797.1"/>
    </source>
</evidence>
<evidence type="ECO:0000313" key="4">
    <source>
        <dbReference type="Proteomes" id="UP001209570"/>
    </source>
</evidence>
<reference evidence="3" key="1">
    <citation type="submission" date="2021-12" db="EMBL/GenBank/DDBJ databases">
        <title>Prjna785345.</title>
        <authorList>
            <person name="Rujirawat T."/>
            <person name="Krajaejun T."/>
        </authorList>
    </citation>
    <scope>NUCLEOTIDE SEQUENCE</scope>
    <source>
        <strain evidence="3">Pi057C3</strain>
    </source>
</reference>
<feature type="transmembrane region" description="Helical" evidence="2">
    <location>
        <begin position="23"/>
        <end position="40"/>
    </location>
</feature>
<sequence>MASQEDVGPLTAEMLMHRLDESLFQPLTLLINFSLFQYLLMVFFRRRREPRVSLLLVVAFLSFATLVPFANPDKERMVALNDMSEVCSTLTFLIQISILSRDVNRKLKMRSVAWLVRISEAVALVSLVVLSLGALHVAAPSLEITLSEDASQWMENISLVFIVFFRFYFLAMAKGGTRQMLRSHKRELVYYTLFLTHEYPFMGLNAETGLDWERVQGVYMRLLIVLCLWSAFQARFSSHMSNATKLTTNGPVISTRSGGRMDSSTSRMRGPSRQSAGTPTGGSSVGRAWGAGNRAQAAVAPLDYSFSKSGAVMTIR</sequence>
<dbReference type="Proteomes" id="UP001209570">
    <property type="component" value="Unassembled WGS sequence"/>
</dbReference>
<protein>
    <recommendedName>
        <fullName evidence="5">Transmembrane protein</fullName>
    </recommendedName>
</protein>
<gene>
    <name evidence="3" type="ORF">P43SY_004244</name>
</gene>
<name>A0AAD5Q3Q7_PYTIN</name>
<organism evidence="3 4">
    <name type="scientific">Pythium insidiosum</name>
    <name type="common">Pythiosis disease agent</name>
    <dbReference type="NCBI Taxonomy" id="114742"/>
    <lineage>
        <taxon>Eukaryota</taxon>
        <taxon>Sar</taxon>
        <taxon>Stramenopiles</taxon>
        <taxon>Oomycota</taxon>
        <taxon>Peronosporomycetes</taxon>
        <taxon>Pythiales</taxon>
        <taxon>Pythiaceae</taxon>
        <taxon>Pythium</taxon>
    </lineage>
</organism>
<keyword evidence="4" id="KW-1185">Reference proteome</keyword>
<feature type="compositionally biased region" description="Polar residues" evidence="1">
    <location>
        <begin position="247"/>
        <end position="278"/>
    </location>
</feature>